<dbReference type="Gene3D" id="2.40.110.10">
    <property type="entry name" value="Butyryl-CoA Dehydrogenase, subunit A, domain 2"/>
    <property type="match status" value="1"/>
</dbReference>
<dbReference type="Proteomes" id="UP000254101">
    <property type="component" value="Unassembled WGS sequence"/>
</dbReference>
<comment type="caution">
    <text evidence="6">The sequence shown here is derived from an EMBL/GenBank/DDBJ whole genome shotgun (WGS) entry which is preliminary data.</text>
</comment>
<accession>A0A395LPX0</accession>
<dbReference type="GO" id="GO:0003995">
    <property type="term" value="F:acyl-CoA dehydrogenase activity"/>
    <property type="evidence" value="ECO:0007669"/>
    <property type="project" value="TreeGrafter"/>
</dbReference>
<evidence type="ECO:0000256" key="3">
    <source>
        <dbReference type="ARBA" id="ARBA00022827"/>
    </source>
</evidence>
<keyword evidence="2" id="KW-0285">Flavoprotein</keyword>
<dbReference type="Pfam" id="PF00441">
    <property type="entry name" value="Acyl-CoA_dh_1"/>
    <property type="match status" value="1"/>
</dbReference>
<evidence type="ECO:0000313" key="6">
    <source>
        <dbReference type="EMBL" id="RDS78487.1"/>
    </source>
</evidence>
<dbReference type="SUPFAM" id="SSF56645">
    <property type="entry name" value="Acyl-CoA dehydrogenase NM domain-like"/>
    <property type="match status" value="1"/>
</dbReference>
<evidence type="ECO:0000256" key="1">
    <source>
        <dbReference type="ARBA" id="ARBA00009347"/>
    </source>
</evidence>
<sequence>MFEGHMNAVKLIVLYARGPSRDEAFSAIRSGALFGVWGADDPNCPLTLDPAGDTLRGAKRFASGLGLVDRAIVTVAHEAGPQLLLVPSDDAERADASGWRMGGMRATRSGRYDFDGVNISRSQKLGDPGDYLREPYFEGGIWRYCAAHLGGAEALYRAMQRELLNRDRADDPHQQCRMVEAAIAVETARLWLLRAARAVEAKDAPANVAALSLLAREVTERSCRTVIETVEQALGMGSHIAGSLVERIRRDLALFLCQAAPDAKRARAAKTLFHLEHELEFL</sequence>
<dbReference type="OrthoDB" id="2986495at2"/>
<dbReference type="EMBL" id="QRBB01000001">
    <property type="protein sequence ID" value="RDS78487.1"/>
    <property type="molecule type" value="Genomic_DNA"/>
</dbReference>
<dbReference type="Gene3D" id="1.20.140.10">
    <property type="entry name" value="Butyryl-CoA Dehydrogenase, subunit A, domain 3"/>
    <property type="match status" value="1"/>
</dbReference>
<organism evidence="6 7">
    <name type="scientific">Alteriqipengyuania lutimaris</name>
    <dbReference type="NCBI Taxonomy" id="1538146"/>
    <lineage>
        <taxon>Bacteria</taxon>
        <taxon>Pseudomonadati</taxon>
        <taxon>Pseudomonadota</taxon>
        <taxon>Alphaproteobacteria</taxon>
        <taxon>Sphingomonadales</taxon>
        <taxon>Erythrobacteraceae</taxon>
        <taxon>Alteriqipengyuania</taxon>
    </lineage>
</organism>
<protein>
    <submittedName>
        <fullName evidence="6">Acyl-CoA dehydrogenase</fullName>
    </submittedName>
</protein>
<evidence type="ECO:0000256" key="2">
    <source>
        <dbReference type="ARBA" id="ARBA00022630"/>
    </source>
</evidence>
<evidence type="ECO:0000259" key="5">
    <source>
        <dbReference type="Pfam" id="PF00441"/>
    </source>
</evidence>
<gene>
    <name evidence="6" type="ORF">DL238_01680</name>
</gene>
<name>A0A395LPX0_9SPHN</name>
<comment type="similarity">
    <text evidence="1">Belongs to the acyl-CoA dehydrogenase family.</text>
</comment>
<keyword evidence="3" id="KW-0274">FAD</keyword>
<dbReference type="AlphaFoldDB" id="A0A395LPX0"/>
<dbReference type="SUPFAM" id="SSF47203">
    <property type="entry name" value="Acyl-CoA dehydrogenase C-terminal domain-like"/>
    <property type="match status" value="1"/>
</dbReference>
<dbReference type="InterPro" id="IPR036250">
    <property type="entry name" value="AcylCo_DH-like_C"/>
</dbReference>
<dbReference type="InterPro" id="IPR009100">
    <property type="entry name" value="AcylCoA_DH/oxidase_NM_dom_sf"/>
</dbReference>
<dbReference type="GO" id="GO:0005737">
    <property type="term" value="C:cytoplasm"/>
    <property type="evidence" value="ECO:0007669"/>
    <property type="project" value="TreeGrafter"/>
</dbReference>
<dbReference type="InterPro" id="IPR046373">
    <property type="entry name" value="Acyl-CoA_Oxase/DH_mid-dom_sf"/>
</dbReference>
<reference evidence="6 7" key="1">
    <citation type="submission" date="2018-07" db="EMBL/GenBank/DDBJ databases">
        <title>Erythrobacter nanhaiensis sp. nov., a novel member of the genus Erythrobacter isolated from the South China Sea.</title>
        <authorList>
            <person name="Chen X."/>
            <person name="Liu J."/>
        </authorList>
    </citation>
    <scope>NUCLEOTIDE SEQUENCE [LARGE SCALE GENOMIC DNA]</scope>
    <source>
        <strain evidence="6 7">S-5</strain>
    </source>
</reference>
<dbReference type="PANTHER" id="PTHR48083:SF37">
    <property type="entry name" value="DEHYDROGENASE, PUTATIVE-RELATED"/>
    <property type="match status" value="1"/>
</dbReference>
<proteinExistence type="inferred from homology"/>
<dbReference type="InterPro" id="IPR050741">
    <property type="entry name" value="Acyl-CoA_dehydrogenase"/>
</dbReference>
<evidence type="ECO:0000256" key="4">
    <source>
        <dbReference type="ARBA" id="ARBA00023002"/>
    </source>
</evidence>
<keyword evidence="7" id="KW-1185">Reference proteome</keyword>
<dbReference type="InterPro" id="IPR009075">
    <property type="entry name" value="AcylCo_DH/oxidase_C"/>
</dbReference>
<dbReference type="PANTHER" id="PTHR48083">
    <property type="entry name" value="MEDIUM-CHAIN SPECIFIC ACYL-COA DEHYDROGENASE, MITOCHONDRIAL-RELATED"/>
    <property type="match status" value="1"/>
</dbReference>
<evidence type="ECO:0000313" key="7">
    <source>
        <dbReference type="Proteomes" id="UP000254101"/>
    </source>
</evidence>
<keyword evidence="4" id="KW-0560">Oxidoreductase</keyword>
<feature type="domain" description="Acyl-CoA dehydrogenase/oxidase C-terminal" evidence="5">
    <location>
        <begin position="150"/>
        <end position="252"/>
    </location>
</feature>
<dbReference type="GO" id="GO:0033539">
    <property type="term" value="P:fatty acid beta-oxidation using acyl-CoA dehydrogenase"/>
    <property type="evidence" value="ECO:0007669"/>
    <property type="project" value="TreeGrafter"/>
</dbReference>